<sequence>MEVVEVLAVDEEVEHVVALATHLQTNLHPVQLGRLEELGRLERPEQVPLFLRLGWTVFECIQHKVLEELLVGHAHLHWHAGWTVLPVPATQPLFQQYPHTHVCKTR</sequence>
<protein>
    <submittedName>
        <fullName evidence="1">Uncharacterized protein</fullName>
    </submittedName>
</protein>
<dbReference type="EMBL" id="JAODUO010000012">
    <property type="protein sequence ID" value="KAK2193478.1"/>
    <property type="molecule type" value="Genomic_DNA"/>
</dbReference>
<dbReference type="Proteomes" id="UP001209878">
    <property type="component" value="Unassembled WGS sequence"/>
</dbReference>
<proteinExistence type="predicted"/>
<name>A0AAD9UL34_RIDPI</name>
<keyword evidence="2" id="KW-1185">Reference proteome</keyword>
<accession>A0AAD9UL34</accession>
<organism evidence="1 2">
    <name type="scientific">Ridgeia piscesae</name>
    <name type="common">Tubeworm</name>
    <dbReference type="NCBI Taxonomy" id="27915"/>
    <lineage>
        <taxon>Eukaryota</taxon>
        <taxon>Metazoa</taxon>
        <taxon>Spiralia</taxon>
        <taxon>Lophotrochozoa</taxon>
        <taxon>Annelida</taxon>
        <taxon>Polychaeta</taxon>
        <taxon>Sedentaria</taxon>
        <taxon>Canalipalpata</taxon>
        <taxon>Sabellida</taxon>
        <taxon>Siboglinidae</taxon>
        <taxon>Ridgeia</taxon>
    </lineage>
</organism>
<gene>
    <name evidence="1" type="ORF">NP493_12g04016</name>
</gene>
<reference evidence="1" key="1">
    <citation type="journal article" date="2023" name="Mol. Biol. Evol.">
        <title>Third-Generation Sequencing Reveals the Adaptive Role of the Epigenome in Three Deep-Sea Polychaetes.</title>
        <authorList>
            <person name="Perez M."/>
            <person name="Aroh O."/>
            <person name="Sun Y."/>
            <person name="Lan Y."/>
            <person name="Juniper S.K."/>
            <person name="Young C.R."/>
            <person name="Angers B."/>
            <person name="Qian P.Y."/>
        </authorList>
    </citation>
    <scope>NUCLEOTIDE SEQUENCE</scope>
    <source>
        <strain evidence="1">R07B-5</strain>
    </source>
</reference>
<comment type="caution">
    <text evidence="1">The sequence shown here is derived from an EMBL/GenBank/DDBJ whole genome shotgun (WGS) entry which is preliminary data.</text>
</comment>
<dbReference type="AlphaFoldDB" id="A0AAD9UL34"/>
<evidence type="ECO:0000313" key="1">
    <source>
        <dbReference type="EMBL" id="KAK2193478.1"/>
    </source>
</evidence>
<evidence type="ECO:0000313" key="2">
    <source>
        <dbReference type="Proteomes" id="UP001209878"/>
    </source>
</evidence>